<dbReference type="InterPro" id="IPR033192">
    <property type="entry name" value="ODAD3"/>
</dbReference>
<proteinExistence type="predicted"/>
<keyword evidence="3" id="KW-1185">Reference proteome</keyword>
<accession>A0ABN7SUL7</accession>
<keyword evidence="1" id="KW-0175">Coiled coil</keyword>
<evidence type="ECO:0000256" key="1">
    <source>
        <dbReference type="SAM" id="Coils"/>
    </source>
</evidence>
<protein>
    <submittedName>
        <fullName evidence="2">Oidioi.mRNA.OKI2018_I69.chr1.g3586.t1.cds</fullName>
    </submittedName>
</protein>
<dbReference type="Proteomes" id="UP001158576">
    <property type="component" value="Chromosome 1"/>
</dbReference>
<reference evidence="2 3" key="1">
    <citation type="submission" date="2021-04" db="EMBL/GenBank/DDBJ databases">
        <authorList>
            <person name="Bliznina A."/>
        </authorList>
    </citation>
    <scope>NUCLEOTIDE SEQUENCE [LARGE SCALE GENOMIC DNA]</scope>
</reference>
<organism evidence="2 3">
    <name type="scientific">Oikopleura dioica</name>
    <name type="common">Tunicate</name>
    <dbReference type="NCBI Taxonomy" id="34765"/>
    <lineage>
        <taxon>Eukaryota</taxon>
        <taxon>Metazoa</taxon>
        <taxon>Chordata</taxon>
        <taxon>Tunicata</taxon>
        <taxon>Appendicularia</taxon>
        <taxon>Copelata</taxon>
        <taxon>Oikopleuridae</taxon>
        <taxon>Oikopleura</taxon>
    </lineage>
</organism>
<gene>
    <name evidence="2" type="ORF">OKIOD_LOCUS12351</name>
</gene>
<feature type="coiled-coil region" evidence="1">
    <location>
        <begin position="322"/>
        <end position="381"/>
    </location>
</feature>
<evidence type="ECO:0000313" key="2">
    <source>
        <dbReference type="EMBL" id="CAG5107992.1"/>
    </source>
</evidence>
<sequence length="517" mass="59274">MSQPPNVWGTTPEIIDDLAAFIQLRRRANDAHAMKQAEQMKKLDEEIIAMRQHVRADRREVAKSIFNDEQVITHALADEKQLQLACKGLDVRTAAIKLNEDVFVRHKWLNYLRHQRMARERRLEAAKTQHHVTSLHEHSTFQRADDKSLRLLMTKLDKMIMKRNTASFIQGTYREALDKLNKDSLTLSKDLDYIERAVTLSKFEALDLREIYQAAKQGQEIARAKRLELEQNVFLAKQQRDKLISETRQQAKQAAEMPEFAAVRTPVDLGQTGKERTTKTFADKPSHQLDKLSPVIKIITTVTNTALADEIPKAFNRQVKNRESLETQSTEVTEKLNEEKRLFKAAQADLEFAQFNQKETARILQAEIEAAEEEINNDSQRLQTRRSSDTRQVEYVVSINDALDGMLAKITGAGLAEVEDATKLTMTERLDIIKKAAEALKQIEREEEAEIEAELRMDALFKKVGDSGAQRIKIIEDDGVNFSDNFIIDDNINEQYITRDEIKKPLNNGKSKVVKKK</sequence>
<dbReference type="PANTHER" id="PTHR46518:SF1">
    <property type="entry name" value="OUTER DYNEIN ARM-DOCKING COMPLEX SUBUNIT 3"/>
    <property type="match status" value="1"/>
</dbReference>
<dbReference type="PANTHER" id="PTHR46518">
    <property type="entry name" value="COILED-COIL DOMAIN-CONTAINING PROTEIN 151"/>
    <property type="match status" value="1"/>
</dbReference>
<name>A0ABN7SUL7_OIKDI</name>
<evidence type="ECO:0000313" key="3">
    <source>
        <dbReference type="Proteomes" id="UP001158576"/>
    </source>
</evidence>
<dbReference type="EMBL" id="OU015566">
    <property type="protein sequence ID" value="CAG5107992.1"/>
    <property type="molecule type" value="Genomic_DNA"/>
</dbReference>